<dbReference type="RefSeq" id="WP_344650905.1">
    <property type="nucleotide sequence ID" value="NZ_BAAAGX010000017.1"/>
</dbReference>
<evidence type="ECO:0000256" key="1">
    <source>
        <dbReference type="ARBA" id="ARBA00023125"/>
    </source>
</evidence>
<dbReference type="Proteomes" id="UP001500967">
    <property type="component" value="Unassembled WGS sequence"/>
</dbReference>
<dbReference type="PANTHER" id="PTHR10302:SF27">
    <property type="entry name" value="SINGLE-STRANDED DNA-BINDING PROTEIN"/>
    <property type="match status" value="1"/>
</dbReference>
<evidence type="ECO:0000256" key="3">
    <source>
        <dbReference type="SAM" id="MobiDB-lite"/>
    </source>
</evidence>
<dbReference type="SUPFAM" id="SSF50249">
    <property type="entry name" value="Nucleic acid-binding proteins"/>
    <property type="match status" value="1"/>
</dbReference>
<evidence type="ECO:0000256" key="2">
    <source>
        <dbReference type="PROSITE-ProRule" id="PRU00252"/>
    </source>
</evidence>
<reference evidence="5" key="1">
    <citation type="journal article" date="2019" name="Int. J. Syst. Evol. Microbiol.">
        <title>The Global Catalogue of Microorganisms (GCM) 10K type strain sequencing project: providing services to taxonomists for standard genome sequencing and annotation.</title>
        <authorList>
            <consortium name="The Broad Institute Genomics Platform"/>
            <consortium name="The Broad Institute Genome Sequencing Center for Infectious Disease"/>
            <person name="Wu L."/>
            <person name="Ma J."/>
        </authorList>
    </citation>
    <scope>NUCLEOTIDE SEQUENCE [LARGE SCALE GENOMIC DNA]</scope>
    <source>
        <strain evidence="5">JCM 10425</strain>
    </source>
</reference>
<feature type="compositionally biased region" description="Low complexity" evidence="3">
    <location>
        <begin position="190"/>
        <end position="199"/>
    </location>
</feature>
<feature type="compositionally biased region" description="Gly residues" evidence="3">
    <location>
        <begin position="206"/>
        <end position="215"/>
    </location>
</feature>
<dbReference type="InterPro" id="IPR011344">
    <property type="entry name" value="ssDNA-bd"/>
</dbReference>
<proteinExistence type="predicted"/>
<dbReference type="CDD" id="cd04496">
    <property type="entry name" value="SSB_OBF"/>
    <property type="match status" value="1"/>
</dbReference>
<keyword evidence="1 2" id="KW-0238">DNA-binding</keyword>
<feature type="compositionally biased region" description="Acidic residues" evidence="3">
    <location>
        <begin position="153"/>
        <end position="162"/>
    </location>
</feature>
<feature type="region of interest" description="Disordered" evidence="3">
    <location>
        <begin position="127"/>
        <end position="254"/>
    </location>
</feature>
<evidence type="ECO:0000313" key="5">
    <source>
        <dbReference type="Proteomes" id="UP001500967"/>
    </source>
</evidence>
<gene>
    <name evidence="4" type="ORF">GCM10009539_45460</name>
</gene>
<dbReference type="InterPro" id="IPR000424">
    <property type="entry name" value="Primosome_PriB/ssb"/>
</dbReference>
<protein>
    <recommendedName>
        <fullName evidence="6">Single-stranded DNA-binding protein</fullName>
    </recommendedName>
</protein>
<evidence type="ECO:0008006" key="6">
    <source>
        <dbReference type="Google" id="ProtNLM"/>
    </source>
</evidence>
<dbReference type="PANTHER" id="PTHR10302">
    <property type="entry name" value="SINGLE-STRANDED DNA-BINDING PROTEIN"/>
    <property type="match status" value="1"/>
</dbReference>
<keyword evidence="5" id="KW-1185">Reference proteome</keyword>
<dbReference type="InterPro" id="IPR012340">
    <property type="entry name" value="NA-bd_OB-fold"/>
</dbReference>
<dbReference type="PROSITE" id="PS50935">
    <property type="entry name" value="SSB"/>
    <property type="match status" value="1"/>
</dbReference>
<comment type="caution">
    <text evidence="4">The sequence shown here is derived from an EMBL/GenBank/DDBJ whole genome shotgun (WGS) entry which is preliminary data.</text>
</comment>
<name>A0ABP3E7S8_9ACTN</name>
<accession>A0ABP3E7S8</accession>
<evidence type="ECO:0000313" key="4">
    <source>
        <dbReference type="EMBL" id="GAA0255157.1"/>
    </source>
</evidence>
<sequence length="254" mass="26154">MNETITTIVGNVVDAPNKRTLESGVSVTSFRVASTARRFDRVTNQWTDGDSLFLKVTCWRTLSENTSACVVKGDPVIVTGRLFSRTYEVVDGKRASYELEATAIGFDLNRGRGDFKRVSAGRAVTVDDVGPDRMPTGSSIDAHIQSGGAPADTPDDAFDETNVDAGEAFENASPVRPAGDEATNGEDTGEPAGSSAARAAEADSGDGAGGGGAGAAGAPASEVGEARNNESASSRPVPTPRPPARRRGASPVPA</sequence>
<dbReference type="Gene3D" id="2.40.50.140">
    <property type="entry name" value="Nucleic acid-binding proteins"/>
    <property type="match status" value="1"/>
</dbReference>
<dbReference type="EMBL" id="BAAAGX010000017">
    <property type="protein sequence ID" value="GAA0255157.1"/>
    <property type="molecule type" value="Genomic_DNA"/>
</dbReference>
<dbReference type="Pfam" id="PF00436">
    <property type="entry name" value="SSB"/>
    <property type="match status" value="1"/>
</dbReference>
<organism evidence="4 5">
    <name type="scientific">Cryptosporangium japonicum</name>
    <dbReference type="NCBI Taxonomy" id="80872"/>
    <lineage>
        <taxon>Bacteria</taxon>
        <taxon>Bacillati</taxon>
        <taxon>Actinomycetota</taxon>
        <taxon>Actinomycetes</taxon>
        <taxon>Cryptosporangiales</taxon>
        <taxon>Cryptosporangiaceae</taxon>
        <taxon>Cryptosporangium</taxon>
    </lineage>
</organism>